<keyword evidence="1" id="KW-1133">Transmembrane helix</keyword>
<reference evidence="2 3" key="1">
    <citation type="journal article" date="2023" name="bioRxiv">
        <title>Conserved and derived expression patterns and positive selection on dental genes reveal complex evolutionary context of ever-growing rodent molars.</title>
        <authorList>
            <person name="Calamari Z.T."/>
            <person name="Song A."/>
            <person name="Cohen E."/>
            <person name="Akter M."/>
            <person name="Roy R.D."/>
            <person name="Hallikas O."/>
            <person name="Christensen M.M."/>
            <person name="Li P."/>
            <person name="Marangoni P."/>
            <person name="Jernvall J."/>
            <person name="Klein O.D."/>
        </authorList>
    </citation>
    <scope>NUCLEOTIDE SEQUENCE [LARGE SCALE GENOMIC DNA]</scope>
    <source>
        <strain evidence="2">V071</strain>
    </source>
</reference>
<comment type="caution">
    <text evidence="2">The sequence shown here is derived from an EMBL/GenBank/DDBJ whole genome shotgun (WGS) entry which is preliminary data.</text>
</comment>
<sequence>MECQSQCEQELNTSLSKLNQAEPVNSQLTPAAFCGLSLVKHLRSPEDERLSSLDSQKDPFGSRPLICYFGFGLICCFLWNFIDV</sequence>
<gene>
    <name evidence="2" type="ORF">U0070_001701</name>
</gene>
<dbReference type="Proteomes" id="UP001488838">
    <property type="component" value="Unassembled WGS sequence"/>
</dbReference>
<feature type="transmembrane region" description="Helical" evidence="1">
    <location>
        <begin position="65"/>
        <end position="82"/>
    </location>
</feature>
<evidence type="ECO:0000256" key="1">
    <source>
        <dbReference type="SAM" id="Phobius"/>
    </source>
</evidence>
<evidence type="ECO:0000313" key="2">
    <source>
        <dbReference type="EMBL" id="KAK7824230.1"/>
    </source>
</evidence>
<keyword evidence="3" id="KW-1185">Reference proteome</keyword>
<dbReference type="EMBL" id="JBBHLL010000047">
    <property type="protein sequence ID" value="KAK7824230.1"/>
    <property type="molecule type" value="Genomic_DNA"/>
</dbReference>
<proteinExistence type="predicted"/>
<organism evidence="2 3">
    <name type="scientific">Myodes glareolus</name>
    <name type="common">Bank vole</name>
    <name type="synonym">Clethrionomys glareolus</name>
    <dbReference type="NCBI Taxonomy" id="447135"/>
    <lineage>
        <taxon>Eukaryota</taxon>
        <taxon>Metazoa</taxon>
        <taxon>Chordata</taxon>
        <taxon>Craniata</taxon>
        <taxon>Vertebrata</taxon>
        <taxon>Euteleostomi</taxon>
        <taxon>Mammalia</taxon>
        <taxon>Eutheria</taxon>
        <taxon>Euarchontoglires</taxon>
        <taxon>Glires</taxon>
        <taxon>Rodentia</taxon>
        <taxon>Myomorpha</taxon>
        <taxon>Muroidea</taxon>
        <taxon>Cricetidae</taxon>
        <taxon>Arvicolinae</taxon>
        <taxon>Myodes</taxon>
    </lineage>
</organism>
<accession>A0AAW0JC80</accession>
<keyword evidence="1" id="KW-0472">Membrane</keyword>
<name>A0AAW0JC80_MYOGA</name>
<evidence type="ECO:0000313" key="3">
    <source>
        <dbReference type="Proteomes" id="UP001488838"/>
    </source>
</evidence>
<dbReference type="AlphaFoldDB" id="A0AAW0JC80"/>
<keyword evidence="1" id="KW-0812">Transmembrane</keyword>
<protein>
    <submittedName>
        <fullName evidence="2">Uncharacterized protein</fullName>
    </submittedName>
</protein>